<evidence type="ECO:0000313" key="3">
    <source>
        <dbReference type="EMBL" id="RJO70935.1"/>
    </source>
</evidence>
<dbReference type="SUPFAM" id="SSF142823">
    <property type="entry name" value="ComB-like"/>
    <property type="match status" value="1"/>
</dbReference>
<accession>A0A3A4KDI7</accession>
<sequence length="271" mass="27817">MRTDWATQRPYGVRLEWGLAGATTLAAECVAIVVVDVLSFTTAVSVAVDAGMAVLPYPWRDSAADFAREAGAELAVGRSSVSLEQPWSLSPAALRRAPAAKRLVLPSPNGSAISSAVDGIPVVASCLRNASSVGSWILEQGWGTVESPIAVIAAGEHWPGGQLRPAIEDWFGAAAVIAALAQGGADSLSPEALSACASYQGISDLPALIRESSSARELSSHGFGADVDIALELDASRSVPALLEGAFVDQRSHTDSSSSCAGPGPAVRGRE</sequence>
<evidence type="ECO:0000313" key="4">
    <source>
        <dbReference type="Proteomes" id="UP000266677"/>
    </source>
</evidence>
<evidence type="ECO:0000256" key="2">
    <source>
        <dbReference type="SAM" id="MobiDB-lite"/>
    </source>
</evidence>
<dbReference type="EMBL" id="QZFU01000036">
    <property type="protein sequence ID" value="RJO70935.1"/>
    <property type="molecule type" value="Genomic_DNA"/>
</dbReference>
<dbReference type="RefSeq" id="WP_120043992.1">
    <property type="nucleotide sequence ID" value="NZ_QZFU01000036.1"/>
</dbReference>
<reference evidence="3 4" key="1">
    <citation type="submission" date="2018-09" db="EMBL/GenBank/DDBJ databases">
        <title>YIM PH21274 draft genome.</title>
        <authorList>
            <person name="Miao C."/>
        </authorList>
    </citation>
    <scope>NUCLEOTIDE SEQUENCE [LARGE SCALE GENOMIC DNA]</scope>
    <source>
        <strain evidence="3 4">YIM PH 21724</strain>
    </source>
</reference>
<dbReference type="Proteomes" id="UP000266677">
    <property type="component" value="Unassembled WGS sequence"/>
</dbReference>
<dbReference type="AlphaFoldDB" id="A0A3A4KDI7"/>
<keyword evidence="4" id="KW-1185">Reference proteome</keyword>
<evidence type="ECO:0000256" key="1">
    <source>
        <dbReference type="ARBA" id="ARBA00021948"/>
    </source>
</evidence>
<comment type="caution">
    <text evidence="3">The sequence shown here is derived from an EMBL/GenBank/DDBJ whole genome shotgun (WGS) entry which is preliminary data.</text>
</comment>
<gene>
    <name evidence="3" type="ORF">D5S18_27560</name>
</gene>
<dbReference type="GO" id="GO:0000287">
    <property type="term" value="F:magnesium ion binding"/>
    <property type="evidence" value="ECO:0007669"/>
    <property type="project" value="InterPro"/>
</dbReference>
<organism evidence="3 4">
    <name type="scientific">Nocardia panacis</name>
    <dbReference type="NCBI Taxonomy" id="2340916"/>
    <lineage>
        <taxon>Bacteria</taxon>
        <taxon>Bacillati</taxon>
        <taxon>Actinomycetota</taxon>
        <taxon>Actinomycetes</taxon>
        <taxon>Mycobacteriales</taxon>
        <taxon>Nocardiaceae</taxon>
        <taxon>Nocardia</taxon>
    </lineage>
</organism>
<dbReference type="InterPro" id="IPR005238">
    <property type="entry name" value="ComB-like"/>
</dbReference>
<protein>
    <recommendedName>
        <fullName evidence="1">Probable 2-phosphosulfolactate phosphatase</fullName>
    </recommendedName>
</protein>
<dbReference type="Gene3D" id="3.90.1560.10">
    <property type="entry name" value="ComB-like"/>
    <property type="match status" value="1"/>
</dbReference>
<dbReference type="Pfam" id="PF04029">
    <property type="entry name" value="2-ph_phosp"/>
    <property type="match status" value="1"/>
</dbReference>
<feature type="region of interest" description="Disordered" evidence="2">
    <location>
        <begin position="250"/>
        <end position="271"/>
    </location>
</feature>
<dbReference type="GO" id="GO:0050532">
    <property type="term" value="F:2-phosphosulfolactate phosphatase activity"/>
    <property type="evidence" value="ECO:0007669"/>
    <property type="project" value="InterPro"/>
</dbReference>
<dbReference type="OrthoDB" id="8588453at2"/>
<name>A0A3A4KDI7_9NOCA</name>
<dbReference type="InterPro" id="IPR036702">
    <property type="entry name" value="ComB-like_sf"/>
</dbReference>
<proteinExistence type="predicted"/>